<name>A0ABD0KBA3_9CAEN</name>
<organism evidence="1 2">
    <name type="scientific">Batillaria attramentaria</name>
    <dbReference type="NCBI Taxonomy" id="370345"/>
    <lineage>
        <taxon>Eukaryota</taxon>
        <taxon>Metazoa</taxon>
        <taxon>Spiralia</taxon>
        <taxon>Lophotrochozoa</taxon>
        <taxon>Mollusca</taxon>
        <taxon>Gastropoda</taxon>
        <taxon>Caenogastropoda</taxon>
        <taxon>Sorbeoconcha</taxon>
        <taxon>Cerithioidea</taxon>
        <taxon>Batillariidae</taxon>
        <taxon>Batillaria</taxon>
    </lineage>
</organism>
<reference evidence="1 2" key="1">
    <citation type="journal article" date="2023" name="Sci. Data">
        <title>Genome assembly of the Korean intertidal mud-creeper Batillaria attramentaria.</title>
        <authorList>
            <person name="Patra A.K."/>
            <person name="Ho P.T."/>
            <person name="Jun S."/>
            <person name="Lee S.J."/>
            <person name="Kim Y."/>
            <person name="Won Y.J."/>
        </authorList>
    </citation>
    <scope>NUCLEOTIDE SEQUENCE [LARGE SCALE GENOMIC DNA]</scope>
    <source>
        <strain evidence="1">Wonlab-2016</strain>
    </source>
</reference>
<accession>A0ABD0KBA3</accession>
<protein>
    <submittedName>
        <fullName evidence="1">Uncharacterized protein</fullName>
    </submittedName>
</protein>
<evidence type="ECO:0000313" key="1">
    <source>
        <dbReference type="EMBL" id="KAK7484295.1"/>
    </source>
</evidence>
<gene>
    <name evidence="1" type="ORF">BaRGS_00024420</name>
</gene>
<sequence length="56" mass="6423">MLVYLRAKYYEFVNKIRGVDSVQTKGYRRLSDATAPPPGEIWYCRLVNFPDSIAPG</sequence>
<dbReference type="AlphaFoldDB" id="A0ABD0KBA3"/>
<comment type="caution">
    <text evidence="1">The sequence shown here is derived from an EMBL/GenBank/DDBJ whole genome shotgun (WGS) entry which is preliminary data.</text>
</comment>
<dbReference type="EMBL" id="JACVVK020000212">
    <property type="protein sequence ID" value="KAK7484295.1"/>
    <property type="molecule type" value="Genomic_DNA"/>
</dbReference>
<proteinExistence type="predicted"/>
<dbReference type="Proteomes" id="UP001519460">
    <property type="component" value="Unassembled WGS sequence"/>
</dbReference>
<keyword evidence="2" id="KW-1185">Reference proteome</keyword>
<feature type="non-terminal residue" evidence="1">
    <location>
        <position position="56"/>
    </location>
</feature>
<evidence type="ECO:0000313" key="2">
    <source>
        <dbReference type="Proteomes" id="UP001519460"/>
    </source>
</evidence>